<dbReference type="PANTHER" id="PTHR10335:SF23">
    <property type="entry name" value="OB FOLD-CONTAINING PROTEIN, NUCLEIC ACID BINDING"/>
    <property type="match status" value="1"/>
</dbReference>
<dbReference type="Proteomes" id="UP000799441">
    <property type="component" value="Unassembled WGS sequence"/>
</dbReference>
<dbReference type="PANTHER" id="PTHR10335">
    <property type="entry name" value="RRNA 2-O-METHYLTRANSFERASE FIBRILLARIN"/>
    <property type="match status" value="1"/>
</dbReference>
<accession>A0A9P4Q0M8</accession>
<feature type="compositionally biased region" description="Gly residues" evidence="1">
    <location>
        <begin position="460"/>
        <end position="493"/>
    </location>
</feature>
<sequence length="534" mass="59155">MTMSAKTYTITALQRWSCQDRQLPPMQQIKKIHVYDFDNTLFLSPLPNKQLWNTSTFGLLQAQDVFVNGGWWHNPSFLSATGEGLEKEEARAWEGSWNEKIVELVRLSASSEDTVSVLLTGRSEKPFTGLLGRMLKSKGLEFDLVGLKPTASPEGQKINSTMMFKQLFLRDLIYTYREADEVRVYEDRPKHTKAFRDYLTVLNNGLQQSSSLREPINAEVIQVTEQESSMSPTAEVAEVQRMINNHNQAILAGNAPPGSLPYKIKRTVFYTGYLIAQQDTDRLKTLINRPPNCPEHELRYLANNILITPRPAPNNVLKQVGGIGAKMRWQVMSVGNHQERVWAAKLAPVPQNAFVYTENQEPMVVLATRRQAKPIEASRIANWQPVHVQKAFSFETTVGEKVLLRVEKETAGENDYEAAFPSAKNTRKHSRDEDFPPLGSAAPRLRQGNADGRMPQHQGGFNGPPRGGIGFAAQRGGGAHQGRGGGKGGGGGQRNFSGPRRGGHQGGKGRVRGGYKSLDDQAGQGYGGVGAMQY</sequence>
<feature type="region of interest" description="Disordered" evidence="1">
    <location>
        <begin position="415"/>
        <end position="534"/>
    </location>
</feature>
<dbReference type="InterPro" id="IPR018812">
    <property type="entry name" value="SAK_HAD"/>
</dbReference>
<dbReference type="GO" id="GO:0032040">
    <property type="term" value="C:small-subunit processome"/>
    <property type="evidence" value="ECO:0007669"/>
    <property type="project" value="TreeGrafter"/>
</dbReference>
<evidence type="ECO:0000259" key="2">
    <source>
        <dbReference type="Pfam" id="PF10307"/>
    </source>
</evidence>
<evidence type="ECO:0000256" key="1">
    <source>
        <dbReference type="SAM" id="MobiDB-lite"/>
    </source>
</evidence>
<keyword evidence="4" id="KW-1185">Reference proteome</keyword>
<feature type="compositionally biased region" description="Basic residues" evidence="1">
    <location>
        <begin position="501"/>
        <end position="513"/>
    </location>
</feature>
<protein>
    <recommendedName>
        <fullName evidence="2">Swiss Army Knife RNA repair protein HAD domain-containing protein</fullName>
    </recommendedName>
</protein>
<organism evidence="3 4">
    <name type="scientific">Polychaeton citri CBS 116435</name>
    <dbReference type="NCBI Taxonomy" id="1314669"/>
    <lineage>
        <taxon>Eukaryota</taxon>
        <taxon>Fungi</taxon>
        <taxon>Dikarya</taxon>
        <taxon>Ascomycota</taxon>
        <taxon>Pezizomycotina</taxon>
        <taxon>Dothideomycetes</taxon>
        <taxon>Dothideomycetidae</taxon>
        <taxon>Capnodiales</taxon>
        <taxon>Capnodiaceae</taxon>
        <taxon>Polychaeton</taxon>
    </lineage>
</organism>
<dbReference type="GO" id="GO:0003723">
    <property type="term" value="F:RNA binding"/>
    <property type="evidence" value="ECO:0007669"/>
    <property type="project" value="TreeGrafter"/>
</dbReference>
<comment type="caution">
    <text evidence="3">The sequence shown here is derived from an EMBL/GenBank/DDBJ whole genome shotgun (WGS) entry which is preliminary data.</text>
</comment>
<feature type="compositionally biased region" description="Gly residues" evidence="1">
    <location>
        <begin position="524"/>
        <end position="534"/>
    </location>
</feature>
<dbReference type="OrthoDB" id="5596992at2759"/>
<dbReference type="GO" id="GO:0008649">
    <property type="term" value="F:rRNA methyltransferase activity"/>
    <property type="evidence" value="ECO:0007669"/>
    <property type="project" value="TreeGrafter"/>
</dbReference>
<evidence type="ECO:0000313" key="4">
    <source>
        <dbReference type="Proteomes" id="UP000799441"/>
    </source>
</evidence>
<reference evidence="3" key="1">
    <citation type="journal article" date="2020" name="Stud. Mycol.">
        <title>101 Dothideomycetes genomes: a test case for predicting lifestyles and emergence of pathogens.</title>
        <authorList>
            <person name="Haridas S."/>
            <person name="Albert R."/>
            <person name="Binder M."/>
            <person name="Bloem J."/>
            <person name="Labutti K."/>
            <person name="Salamov A."/>
            <person name="Andreopoulos B."/>
            <person name="Baker S."/>
            <person name="Barry K."/>
            <person name="Bills G."/>
            <person name="Bluhm B."/>
            <person name="Cannon C."/>
            <person name="Castanera R."/>
            <person name="Culley D."/>
            <person name="Daum C."/>
            <person name="Ezra D."/>
            <person name="Gonzalez J."/>
            <person name="Henrissat B."/>
            <person name="Kuo A."/>
            <person name="Liang C."/>
            <person name="Lipzen A."/>
            <person name="Lutzoni F."/>
            <person name="Magnuson J."/>
            <person name="Mondo S."/>
            <person name="Nolan M."/>
            <person name="Ohm R."/>
            <person name="Pangilinan J."/>
            <person name="Park H.-J."/>
            <person name="Ramirez L."/>
            <person name="Alfaro M."/>
            <person name="Sun H."/>
            <person name="Tritt A."/>
            <person name="Yoshinaga Y."/>
            <person name="Zwiers L.-H."/>
            <person name="Turgeon B."/>
            <person name="Goodwin S."/>
            <person name="Spatafora J."/>
            <person name="Crous P."/>
            <person name="Grigoriev I."/>
        </authorList>
    </citation>
    <scope>NUCLEOTIDE SEQUENCE</scope>
    <source>
        <strain evidence="3">CBS 116435</strain>
    </source>
</reference>
<evidence type="ECO:0000313" key="3">
    <source>
        <dbReference type="EMBL" id="KAF2717218.1"/>
    </source>
</evidence>
<dbReference type="GO" id="GO:0031428">
    <property type="term" value="C:box C/D methylation guide snoRNP complex"/>
    <property type="evidence" value="ECO:0007669"/>
    <property type="project" value="TreeGrafter"/>
</dbReference>
<dbReference type="EMBL" id="MU003849">
    <property type="protein sequence ID" value="KAF2717218.1"/>
    <property type="molecule type" value="Genomic_DNA"/>
</dbReference>
<name>A0A9P4Q0M8_9PEZI</name>
<dbReference type="AlphaFoldDB" id="A0A9P4Q0M8"/>
<dbReference type="Pfam" id="PF10307">
    <property type="entry name" value="HAD_SAK_1"/>
    <property type="match status" value="1"/>
</dbReference>
<dbReference type="GO" id="GO:0000494">
    <property type="term" value="P:box C/D sno(s)RNA 3'-end processing"/>
    <property type="evidence" value="ECO:0007669"/>
    <property type="project" value="TreeGrafter"/>
</dbReference>
<gene>
    <name evidence="3" type="ORF">K431DRAFT_277379</name>
</gene>
<dbReference type="GO" id="GO:1990259">
    <property type="term" value="F:histone H2AQ104 methyltransferase activity"/>
    <property type="evidence" value="ECO:0007669"/>
    <property type="project" value="TreeGrafter"/>
</dbReference>
<proteinExistence type="predicted"/>
<feature type="domain" description="Swiss Army Knife RNA repair protein HAD" evidence="2">
    <location>
        <begin position="44"/>
        <end position="248"/>
    </location>
</feature>